<dbReference type="Pfam" id="PF07702">
    <property type="entry name" value="UTRA"/>
    <property type="match status" value="1"/>
</dbReference>
<feature type="compositionally biased region" description="Polar residues" evidence="4">
    <location>
        <begin position="266"/>
        <end position="284"/>
    </location>
</feature>
<protein>
    <submittedName>
        <fullName evidence="6">GntR family transcriptional regulator</fullName>
    </submittedName>
</protein>
<dbReference type="CDD" id="cd07377">
    <property type="entry name" value="WHTH_GntR"/>
    <property type="match status" value="1"/>
</dbReference>
<sequence length="298" mass="32410">MEPILGALVSRKEQVTDLLRAYVAQMPSGERLPSEPELARRLGVSRGTLREAVSALEAGGLLLRRHGIGTFVVKRRAEVQSGLERLRGIPNIIRSDGRTPGVSNQSVTRIQVPGSVGEHLRLPEGAEAILVTQTYLADRIPVVHALTYIPPMRELGEVFAYLEQACRRPEPIVLFDVLEAQFGQPVRYAVADVAAVGATAPMSTALHVEEGCPLLLLEETHYTADDVPVLHSLDYLRSDAFRMFVIRERKAPLAAPRPKDRMRASTVVSQASRTVVAGESTSVDTPAGAMEGETQHGT</sequence>
<dbReference type="PROSITE" id="PS50949">
    <property type="entry name" value="HTH_GNTR"/>
    <property type="match status" value="1"/>
</dbReference>
<proteinExistence type="predicted"/>
<evidence type="ECO:0000256" key="1">
    <source>
        <dbReference type="ARBA" id="ARBA00023015"/>
    </source>
</evidence>
<dbReference type="RefSeq" id="WP_068133611.1">
    <property type="nucleotide sequence ID" value="NZ_AP014924.1"/>
</dbReference>
<keyword evidence="2" id="KW-0238">DNA-binding</keyword>
<dbReference type="PANTHER" id="PTHR44846">
    <property type="entry name" value="MANNOSYL-D-GLYCERATE TRANSPORT/METABOLISM SYSTEM REPRESSOR MNGR-RELATED"/>
    <property type="match status" value="1"/>
</dbReference>
<dbReference type="SUPFAM" id="SSF64288">
    <property type="entry name" value="Chorismate lyase-like"/>
    <property type="match status" value="1"/>
</dbReference>
<keyword evidence="1" id="KW-0805">Transcription regulation</keyword>
<evidence type="ECO:0000313" key="6">
    <source>
        <dbReference type="EMBL" id="BAS26257.1"/>
    </source>
</evidence>
<reference evidence="7" key="1">
    <citation type="submission" date="2015-07" db="EMBL/GenBank/DDBJ databases">
        <title>Complete genome sequence and phylogenetic analysis of Limnochorda pilosa.</title>
        <authorList>
            <person name="Watanabe M."/>
            <person name="Kojima H."/>
            <person name="Fukui M."/>
        </authorList>
    </citation>
    <scope>NUCLEOTIDE SEQUENCE [LARGE SCALE GENOMIC DNA]</scope>
    <source>
        <strain evidence="7">HC45</strain>
    </source>
</reference>
<accession>A0A0K2SGV5</accession>
<dbReference type="GO" id="GO:0003700">
    <property type="term" value="F:DNA-binding transcription factor activity"/>
    <property type="evidence" value="ECO:0007669"/>
    <property type="project" value="InterPro"/>
</dbReference>
<dbReference type="Gene3D" id="1.10.10.10">
    <property type="entry name" value="Winged helix-like DNA-binding domain superfamily/Winged helix DNA-binding domain"/>
    <property type="match status" value="1"/>
</dbReference>
<keyword evidence="7" id="KW-1185">Reference proteome</keyword>
<name>A0A0K2SGV5_LIMPI</name>
<evidence type="ECO:0000256" key="3">
    <source>
        <dbReference type="ARBA" id="ARBA00023163"/>
    </source>
</evidence>
<evidence type="ECO:0000256" key="4">
    <source>
        <dbReference type="SAM" id="MobiDB-lite"/>
    </source>
</evidence>
<dbReference type="InterPro" id="IPR036388">
    <property type="entry name" value="WH-like_DNA-bd_sf"/>
</dbReference>
<dbReference type="SMART" id="SM00866">
    <property type="entry name" value="UTRA"/>
    <property type="match status" value="1"/>
</dbReference>
<reference evidence="7" key="2">
    <citation type="journal article" date="2016" name="Int. J. Syst. Evol. Microbiol.">
        <title>Complete genome sequence and cell structure of Limnochorda pilosa, a Gram-negative spore-former within the phylum Firmicutes.</title>
        <authorList>
            <person name="Watanabe M."/>
            <person name="Kojima H."/>
            <person name="Fukui M."/>
        </authorList>
    </citation>
    <scope>NUCLEOTIDE SEQUENCE [LARGE SCALE GENOMIC DNA]</scope>
    <source>
        <strain evidence="7">HC45</strain>
    </source>
</reference>
<dbReference type="SMART" id="SM00345">
    <property type="entry name" value="HTH_GNTR"/>
    <property type="match status" value="1"/>
</dbReference>
<dbReference type="AlphaFoldDB" id="A0A0K2SGV5"/>
<dbReference type="Gene3D" id="3.40.1410.10">
    <property type="entry name" value="Chorismate lyase-like"/>
    <property type="match status" value="1"/>
</dbReference>
<dbReference type="KEGG" id="lpil:LIP_0400"/>
<dbReference type="PRINTS" id="PR00035">
    <property type="entry name" value="HTHGNTR"/>
</dbReference>
<keyword evidence="3" id="KW-0804">Transcription</keyword>
<dbReference type="InterPro" id="IPR000524">
    <property type="entry name" value="Tscrpt_reg_HTH_GntR"/>
</dbReference>
<dbReference type="GO" id="GO:0045892">
    <property type="term" value="P:negative regulation of DNA-templated transcription"/>
    <property type="evidence" value="ECO:0007669"/>
    <property type="project" value="TreeGrafter"/>
</dbReference>
<dbReference type="Pfam" id="PF00392">
    <property type="entry name" value="GntR"/>
    <property type="match status" value="1"/>
</dbReference>
<dbReference type="InterPro" id="IPR050679">
    <property type="entry name" value="Bact_HTH_transcr_reg"/>
</dbReference>
<dbReference type="InterPro" id="IPR028978">
    <property type="entry name" value="Chorismate_lyase_/UTRA_dom_sf"/>
</dbReference>
<dbReference type="GO" id="GO:0003677">
    <property type="term" value="F:DNA binding"/>
    <property type="evidence" value="ECO:0007669"/>
    <property type="project" value="UniProtKB-KW"/>
</dbReference>
<gene>
    <name evidence="6" type="ORF">LIP_0400</name>
</gene>
<dbReference type="InterPro" id="IPR036390">
    <property type="entry name" value="WH_DNA-bd_sf"/>
</dbReference>
<dbReference type="Proteomes" id="UP000065807">
    <property type="component" value="Chromosome"/>
</dbReference>
<dbReference type="SUPFAM" id="SSF46785">
    <property type="entry name" value="Winged helix' DNA-binding domain"/>
    <property type="match status" value="1"/>
</dbReference>
<feature type="domain" description="HTH gntR-type" evidence="5">
    <location>
        <begin position="9"/>
        <end position="75"/>
    </location>
</feature>
<evidence type="ECO:0000313" key="7">
    <source>
        <dbReference type="Proteomes" id="UP000065807"/>
    </source>
</evidence>
<organism evidence="6 7">
    <name type="scientific">Limnochorda pilosa</name>
    <dbReference type="NCBI Taxonomy" id="1555112"/>
    <lineage>
        <taxon>Bacteria</taxon>
        <taxon>Bacillati</taxon>
        <taxon>Bacillota</taxon>
        <taxon>Limnochordia</taxon>
        <taxon>Limnochordales</taxon>
        <taxon>Limnochordaceae</taxon>
        <taxon>Limnochorda</taxon>
    </lineage>
</organism>
<dbReference type="InterPro" id="IPR011663">
    <property type="entry name" value="UTRA"/>
</dbReference>
<feature type="region of interest" description="Disordered" evidence="4">
    <location>
        <begin position="255"/>
        <end position="298"/>
    </location>
</feature>
<dbReference type="EMBL" id="AP014924">
    <property type="protein sequence ID" value="BAS26257.1"/>
    <property type="molecule type" value="Genomic_DNA"/>
</dbReference>
<dbReference type="PANTHER" id="PTHR44846:SF17">
    <property type="entry name" value="GNTR-FAMILY TRANSCRIPTIONAL REGULATOR"/>
    <property type="match status" value="1"/>
</dbReference>
<dbReference type="STRING" id="1555112.LIP_0400"/>
<evidence type="ECO:0000259" key="5">
    <source>
        <dbReference type="PROSITE" id="PS50949"/>
    </source>
</evidence>
<evidence type="ECO:0000256" key="2">
    <source>
        <dbReference type="ARBA" id="ARBA00023125"/>
    </source>
</evidence>